<reference evidence="1 2" key="1">
    <citation type="submission" date="2009-03" db="EMBL/GenBank/DDBJ databases">
        <title>Comparison of the complete genome sequences of Rhodococcus erythropolis PR4 and Rhodococcus opacus B4.</title>
        <authorList>
            <person name="Takarada H."/>
            <person name="Sekine M."/>
            <person name="Hosoyama A."/>
            <person name="Yamada R."/>
            <person name="Fujisawa T."/>
            <person name="Omata S."/>
            <person name="Shimizu A."/>
            <person name="Tsukatani N."/>
            <person name="Tanikawa S."/>
            <person name="Fujita N."/>
            <person name="Harayama S."/>
        </authorList>
    </citation>
    <scope>NUCLEOTIDE SEQUENCE [LARGE SCALE GENOMIC DNA]</scope>
    <source>
        <strain evidence="1 2">B4</strain>
        <plasmid evidence="1 2">pROB01</plasmid>
    </source>
</reference>
<gene>
    <name evidence="1" type="ordered locus">ROP_pROB01-00280</name>
</gene>
<evidence type="ECO:0000313" key="2">
    <source>
        <dbReference type="Proteomes" id="UP000002212"/>
    </source>
</evidence>
<proteinExistence type="predicted"/>
<organism evidence="1 2">
    <name type="scientific">Rhodococcus opacus (strain B4)</name>
    <dbReference type="NCBI Taxonomy" id="632772"/>
    <lineage>
        <taxon>Bacteria</taxon>
        <taxon>Bacillati</taxon>
        <taxon>Actinomycetota</taxon>
        <taxon>Actinomycetes</taxon>
        <taxon>Mycobacteriales</taxon>
        <taxon>Nocardiaceae</taxon>
        <taxon>Rhodococcus</taxon>
    </lineage>
</organism>
<dbReference type="KEGG" id="rop:ROP_pROB01-00280"/>
<geneLocation type="plasmid" evidence="1 2">
    <name>pROB01</name>
</geneLocation>
<dbReference type="HOGENOM" id="CLU_2901292_0_0_11"/>
<dbReference type="Proteomes" id="UP000002212">
    <property type="component" value="Plasmid pROB01"/>
</dbReference>
<protein>
    <submittedName>
        <fullName evidence="1">Uncharacterized protein</fullName>
    </submittedName>
</protein>
<sequence length="62" mass="6978">MPPRPKRVTVGKFFGRSVSASKPHVASVFLPDFLPYFDTEATAHVGIERSGRSESFRRRRTG</sequence>
<name>C1BBU5_RHOOB</name>
<accession>C1BBU5</accession>
<evidence type="ECO:0000313" key="1">
    <source>
        <dbReference type="EMBL" id="BAH55527.1"/>
    </source>
</evidence>
<keyword evidence="1" id="KW-0614">Plasmid</keyword>
<dbReference type="EMBL" id="AP011116">
    <property type="protein sequence ID" value="BAH55527.1"/>
    <property type="molecule type" value="Genomic_DNA"/>
</dbReference>
<dbReference type="AlphaFoldDB" id="C1BBU5"/>